<proteinExistence type="predicted"/>
<accession>A0ACB8G5Q2</accession>
<comment type="caution">
    <text evidence="1">The sequence shown here is derived from an EMBL/GenBank/DDBJ whole genome shotgun (WGS) entry which is preliminary data.</text>
</comment>
<keyword evidence="2" id="KW-1185">Reference proteome</keyword>
<name>A0ACB8G5Q2_9SAUR</name>
<dbReference type="EMBL" id="CM037615">
    <property type="protein sequence ID" value="KAH8014825.1"/>
    <property type="molecule type" value="Genomic_DNA"/>
</dbReference>
<dbReference type="Proteomes" id="UP000827872">
    <property type="component" value="Linkage Group LG02"/>
</dbReference>
<reference evidence="1" key="1">
    <citation type="submission" date="2021-08" db="EMBL/GenBank/DDBJ databases">
        <title>The first chromosome-level gecko genome reveals the dynamic sex chromosomes of Neotropical dwarf geckos (Sphaerodactylidae: Sphaerodactylus).</title>
        <authorList>
            <person name="Pinto B.J."/>
            <person name="Keating S.E."/>
            <person name="Gamble T."/>
        </authorList>
    </citation>
    <scope>NUCLEOTIDE SEQUENCE</scope>
    <source>
        <strain evidence="1">TG3544</strain>
    </source>
</reference>
<protein>
    <submittedName>
        <fullName evidence="1">Uncharacterized protein</fullName>
    </submittedName>
</protein>
<gene>
    <name evidence="1" type="ORF">K3G42_031937</name>
</gene>
<organism evidence="1 2">
    <name type="scientific">Sphaerodactylus townsendi</name>
    <dbReference type="NCBI Taxonomy" id="933632"/>
    <lineage>
        <taxon>Eukaryota</taxon>
        <taxon>Metazoa</taxon>
        <taxon>Chordata</taxon>
        <taxon>Craniata</taxon>
        <taxon>Vertebrata</taxon>
        <taxon>Euteleostomi</taxon>
        <taxon>Lepidosauria</taxon>
        <taxon>Squamata</taxon>
        <taxon>Bifurcata</taxon>
        <taxon>Gekkota</taxon>
        <taxon>Sphaerodactylidae</taxon>
        <taxon>Sphaerodactylus</taxon>
    </lineage>
</organism>
<evidence type="ECO:0000313" key="1">
    <source>
        <dbReference type="EMBL" id="KAH8014825.1"/>
    </source>
</evidence>
<evidence type="ECO:0000313" key="2">
    <source>
        <dbReference type="Proteomes" id="UP000827872"/>
    </source>
</evidence>
<sequence>MPERRKSDKSLEVLPTFLEDVRNLYHAEDFSIDFLNNTGAKQHINDYVKNKTNGTIINAVKYLSKKIRMVLVNFILFKDYWEQSFHPDLTLEGDFCAYGNTTVKSNMMHKVAFYKFVRDEELFCSVVEVPFSDVAVALFILPDQGKLKDLESSLVKEDLDKWRTSFQYKNIDLWIPKLSTYESNDLKRYLQRLGIRNAFNRRADLSGITAKHHLRISELMDLDMYDPDLTR</sequence>